<keyword evidence="4" id="KW-0804">Transcription</keyword>
<dbReference type="GO" id="GO:0006351">
    <property type="term" value="P:DNA-templated transcription"/>
    <property type="evidence" value="ECO:0007669"/>
    <property type="project" value="TreeGrafter"/>
</dbReference>
<name>A0A1B9QV14_9VIBR</name>
<organism evidence="6 7">
    <name type="scientific">Vibrio genomosp. F10</name>
    <dbReference type="NCBI Taxonomy" id="723171"/>
    <lineage>
        <taxon>Bacteria</taxon>
        <taxon>Pseudomonadati</taxon>
        <taxon>Pseudomonadota</taxon>
        <taxon>Gammaproteobacteria</taxon>
        <taxon>Vibrionales</taxon>
        <taxon>Vibrionaceae</taxon>
        <taxon>Vibrio</taxon>
    </lineage>
</organism>
<dbReference type="FunFam" id="1.10.10.10:FF:000001">
    <property type="entry name" value="LysR family transcriptional regulator"/>
    <property type="match status" value="1"/>
</dbReference>
<evidence type="ECO:0000313" key="6">
    <source>
        <dbReference type="EMBL" id="OCH71865.1"/>
    </source>
</evidence>
<feature type="domain" description="HTH lysR-type" evidence="5">
    <location>
        <begin position="6"/>
        <end position="63"/>
    </location>
</feature>
<dbReference type="Pfam" id="PF00126">
    <property type="entry name" value="HTH_1"/>
    <property type="match status" value="1"/>
</dbReference>
<dbReference type="Gene3D" id="1.10.10.10">
    <property type="entry name" value="Winged helix-like DNA-binding domain superfamily/Winged helix DNA-binding domain"/>
    <property type="match status" value="1"/>
</dbReference>
<dbReference type="AlphaFoldDB" id="A0A1B9QV14"/>
<dbReference type="GO" id="GO:0003700">
    <property type="term" value="F:DNA-binding transcription factor activity"/>
    <property type="evidence" value="ECO:0007669"/>
    <property type="project" value="InterPro"/>
</dbReference>
<dbReference type="InterPro" id="IPR005119">
    <property type="entry name" value="LysR_subst-bd"/>
</dbReference>
<dbReference type="InterPro" id="IPR058163">
    <property type="entry name" value="LysR-type_TF_proteobact-type"/>
</dbReference>
<gene>
    <name evidence="6" type="ORF">A6E14_15860</name>
</gene>
<keyword evidence="2" id="KW-0805">Transcription regulation</keyword>
<evidence type="ECO:0000259" key="5">
    <source>
        <dbReference type="PROSITE" id="PS50931"/>
    </source>
</evidence>
<dbReference type="CDD" id="cd08432">
    <property type="entry name" value="PBP2_GcdR_TrpI_HvrB_AmpR_like"/>
    <property type="match status" value="1"/>
</dbReference>
<proteinExistence type="inferred from homology"/>
<dbReference type="PANTHER" id="PTHR30537:SF74">
    <property type="entry name" value="HTH-TYPE TRANSCRIPTIONAL REGULATOR TRPI"/>
    <property type="match status" value="1"/>
</dbReference>
<dbReference type="PROSITE" id="PS50931">
    <property type="entry name" value="HTH_LYSR"/>
    <property type="match status" value="1"/>
</dbReference>
<evidence type="ECO:0000313" key="7">
    <source>
        <dbReference type="Proteomes" id="UP000093173"/>
    </source>
</evidence>
<dbReference type="PANTHER" id="PTHR30537">
    <property type="entry name" value="HTH-TYPE TRANSCRIPTIONAL REGULATOR"/>
    <property type="match status" value="1"/>
</dbReference>
<comment type="caution">
    <text evidence="6">The sequence shown here is derived from an EMBL/GenBank/DDBJ whole genome shotgun (WGS) entry which is preliminary data.</text>
</comment>
<keyword evidence="3" id="KW-0238">DNA-binding</keyword>
<dbReference type="SUPFAM" id="SSF46785">
    <property type="entry name" value="Winged helix' DNA-binding domain"/>
    <property type="match status" value="1"/>
</dbReference>
<evidence type="ECO:0000256" key="3">
    <source>
        <dbReference type="ARBA" id="ARBA00023125"/>
    </source>
</evidence>
<dbReference type="RefSeq" id="WP_065577407.1">
    <property type="nucleotide sequence ID" value="NZ_JBNGCH010000933.1"/>
</dbReference>
<dbReference type="Proteomes" id="UP000093173">
    <property type="component" value="Unassembled WGS sequence"/>
</dbReference>
<reference evidence="7" key="1">
    <citation type="submission" date="2016-06" db="EMBL/GenBank/DDBJ databases">
        <authorList>
            <person name="Hehemann J.-H."/>
            <person name="Arevalo P."/>
            <person name="Datta M.S."/>
            <person name="Polz M.F."/>
        </authorList>
    </citation>
    <scope>NUCLEOTIDE SEQUENCE [LARGE SCALE GENOMIC DNA]</scope>
    <source>
        <strain evidence="7">9CSC122</strain>
    </source>
</reference>
<dbReference type="InterPro" id="IPR036390">
    <property type="entry name" value="WH_DNA-bd_sf"/>
</dbReference>
<dbReference type="Pfam" id="PF03466">
    <property type="entry name" value="LysR_substrate"/>
    <property type="match status" value="1"/>
</dbReference>
<evidence type="ECO:0000256" key="1">
    <source>
        <dbReference type="ARBA" id="ARBA00009437"/>
    </source>
</evidence>
<dbReference type="InterPro" id="IPR000847">
    <property type="entry name" value="LysR_HTH_N"/>
</dbReference>
<accession>A0A1B9QV14</accession>
<dbReference type="Gene3D" id="3.40.190.10">
    <property type="entry name" value="Periplasmic binding protein-like II"/>
    <property type="match status" value="2"/>
</dbReference>
<evidence type="ECO:0000256" key="4">
    <source>
        <dbReference type="ARBA" id="ARBA00023163"/>
    </source>
</evidence>
<dbReference type="EMBL" id="MAJZ01000933">
    <property type="protein sequence ID" value="OCH71865.1"/>
    <property type="molecule type" value="Genomic_DNA"/>
</dbReference>
<dbReference type="SUPFAM" id="SSF53850">
    <property type="entry name" value="Periplasmic binding protein-like II"/>
    <property type="match status" value="1"/>
</dbReference>
<evidence type="ECO:0000256" key="2">
    <source>
        <dbReference type="ARBA" id="ARBA00023015"/>
    </source>
</evidence>
<dbReference type="InterPro" id="IPR036388">
    <property type="entry name" value="WH-like_DNA-bd_sf"/>
</dbReference>
<keyword evidence="7" id="KW-1185">Reference proteome</keyword>
<comment type="similarity">
    <text evidence="1">Belongs to the LysR transcriptional regulatory family.</text>
</comment>
<protein>
    <submittedName>
        <fullName evidence="6">Transcriptional regulator</fullName>
    </submittedName>
</protein>
<dbReference type="GO" id="GO:0043565">
    <property type="term" value="F:sequence-specific DNA binding"/>
    <property type="evidence" value="ECO:0007669"/>
    <property type="project" value="TreeGrafter"/>
</dbReference>
<sequence length="315" mass="36722">MNERMPPFQGIYYFYTAAELGSFKAAATQLFVTPAAISQQIRLLEEWLETDLFIRQHRQVVLTHEGEILYLQAKKGFAHLQDGIRQVNQDPNPTQLSISTLPSFAQHWLVPRIGQFKEAHPELSMLIEPSNQLVSFLDSSVDICIRYGEGNYKNVESRWLMDEVVYPVCHPIYQEKKAIYGIEDLYKAELIEDRWPDMDWKLWLDTVEVKAGQSTLQYDGSHFVLEGALSVQGVALVKHSLARRYIKEGKLVRIGNIALKPRFSYYLCAPAGYFRREKILQFEQWIKQQIRIFSQLDNEKLIIKESDYSLKWKQN</sequence>